<dbReference type="CDD" id="cd06261">
    <property type="entry name" value="TM_PBP2"/>
    <property type="match status" value="1"/>
</dbReference>
<feature type="transmembrane region" description="Helical" evidence="9">
    <location>
        <begin position="160"/>
        <end position="183"/>
    </location>
</feature>
<dbReference type="RefSeq" id="WP_206937779.1">
    <property type="nucleotide sequence ID" value="NZ_JAFLNF010000001.1"/>
</dbReference>
<evidence type="ECO:0000313" key="11">
    <source>
        <dbReference type="EMBL" id="MBO0343950.1"/>
    </source>
</evidence>
<evidence type="ECO:0000256" key="1">
    <source>
        <dbReference type="ARBA" id="ARBA00004429"/>
    </source>
</evidence>
<evidence type="ECO:0000256" key="8">
    <source>
        <dbReference type="ARBA" id="ARBA00023136"/>
    </source>
</evidence>
<dbReference type="PROSITE" id="PS50928">
    <property type="entry name" value="ABC_TM1"/>
    <property type="match status" value="1"/>
</dbReference>
<dbReference type="Pfam" id="PF00528">
    <property type="entry name" value="BPD_transp_1"/>
    <property type="match status" value="1"/>
</dbReference>
<evidence type="ECO:0000259" key="10">
    <source>
        <dbReference type="PROSITE" id="PS50928"/>
    </source>
</evidence>
<evidence type="ECO:0000256" key="9">
    <source>
        <dbReference type="RuleBase" id="RU363032"/>
    </source>
</evidence>
<feature type="transmembrane region" description="Helical" evidence="9">
    <location>
        <begin position="20"/>
        <end position="39"/>
    </location>
</feature>
<dbReference type="GO" id="GO:0006865">
    <property type="term" value="P:amino acid transport"/>
    <property type="evidence" value="ECO:0007669"/>
    <property type="project" value="TreeGrafter"/>
</dbReference>
<dbReference type="GO" id="GO:0043190">
    <property type="term" value="C:ATP-binding cassette (ABC) transporter complex"/>
    <property type="evidence" value="ECO:0007669"/>
    <property type="project" value="InterPro"/>
</dbReference>
<dbReference type="SUPFAM" id="SSF161098">
    <property type="entry name" value="MetI-like"/>
    <property type="match status" value="1"/>
</dbReference>
<keyword evidence="5" id="KW-0997">Cell inner membrane</keyword>
<dbReference type="PANTHER" id="PTHR30614">
    <property type="entry name" value="MEMBRANE COMPONENT OF AMINO ACID ABC TRANSPORTER"/>
    <property type="match status" value="1"/>
</dbReference>
<keyword evidence="3 9" id="KW-0813">Transport</keyword>
<evidence type="ECO:0000256" key="5">
    <source>
        <dbReference type="ARBA" id="ARBA00022519"/>
    </source>
</evidence>
<comment type="similarity">
    <text evidence="2">Belongs to the binding-protein-dependent transport system permease family. HisMQ subfamily.</text>
</comment>
<dbReference type="AlphaFoldDB" id="A0A939EKM1"/>
<proteinExistence type="inferred from homology"/>
<dbReference type="Proteomes" id="UP000664779">
    <property type="component" value="Unassembled WGS sequence"/>
</dbReference>
<keyword evidence="8 9" id="KW-0472">Membrane</keyword>
<comment type="caution">
    <text evidence="11">The sequence shown here is derived from an EMBL/GenBank/DDBJ whole genome shotgun (WGS) entry which is preliminary data.</text>
</comment>
<accession>A0A939EKM1</accession>
<evidence type="ECO:0000313" key="12">
    <source>
        <dbReference type="Proteomes" id="UP000664779"/>
    </source>
</evidence>
<feature type="transmembrane region" description="Helical" evidence="9">
    <location>
        <begin position="51"/>
        <end position="74"/>
    </location>
</feature>
<dbReference type="InterPro" id="IPR043429">
    <property type="entry name" value="ArtM/GltK/GlnP/TcyL/YhdX-like"/>
</dbReference>
<comment type="subcellular location">
    <subcellularLocation>
        <location evidence="1">Cell inner membrane</location>
        <topology evidence="1">Multi-pass membrane protein</topology>
    </subcellularLocation>
    <subcellularLocation>
        <location evidence="9">Cell membrane</location>
        <topology evidence="9">Multi-pass membrane protein</topology>
    </subcellularLocation>
</comment>
<dbReference type="InterPro" id="IPR000515">
    <property type="entry name" value="MetI-like"/>
</dbReference>
<keyword evidence="7 9" id="KW-1133">Transmembrane helix</keyword>
<name>A0A939EKM1_9HYPH</name>
<evidence type="ECO:0000256" key="6">
    <source>
        <dbReference type="ARBA" id="ARBA00022692"/>
    </source>
</evidence>
<dbReference type="Gene3D" id="1.10.3720.10">
    <property type="entry name" value="MetI-like"/>
    <property type="match status" value="1"/>
</dbReference>
<sequence length="245" mass="27139">MDFAFFWEALLTLLPGVPKTLQLAFLSTGLGAIIALFLAMMRLSGIKPLDWFARAYLFVFRGSPLLVQIFLIYYGLSQFPEVRNSIFWPLLRDPFWCAIIALTLNTAAYGSEVIRGGLLSVPHGQVEAAKACGMSGFRLFRRIILPLAIRQGLPAYGTELILMVKATSLASIITIMEITGLAARLVSETYLVIEVFVVAGAIYLAINFILTRLVQGLEYRLTPHLRERPDAGIVMPTRETAGERA</sequence>
<dbReference type="GO" id="GO:0022857">
    <property type="term" value="F:transmembrane transporter activity"/>
    <property type="evidence" value="ECO:0007669"/>
    <property type="project" value="InterPro"/>
</dbReference>
<dbReference type="EMBL" id="JAFLNF010000001">
    <property type="protein sequence ID" value="MBO0343950.1"/>
    <property type="molecule type" value="Genomic_DNA"/>
</dbReference>
<dbReference type="NCBIfam" id="TIGR01726">
    <property type="entry name" value="HEQRo_perm_3TM"/>
    <property type="match status" value="1"/>
</dbReference>
<dbReference type="InterPro" id="IPR035906">
    <property type="entry name" value="MetI-like_sf"/>
</dbReference>
<feature type="domain" description="ABC transmembrane type-1" evidence="10">
    <location>
        <begin position="17"/>
        <end position="214"/>
    </location>
</feature>
<keyword evidence="6 9" id="KW-0812">Transmembrane</keyword>
<evidence type="ECO:0000256" key="7">
    <source>
        <dbReference type="ARBA" id="ARBA00022989"/>
    </source>
</evidence>
<evidence type="ECO:0000256" key="4">
    <source>
        <dbReference type="ARBA" id="ARBA00022475"/>
    </source>
</evidence>
<gene>
    <name evidence="11" type="ORF">J0X15_01860</name>
</gene>
<protein>
    <submittedName>
        <fullName evidence="11">ABC transporter permease</fullName>
    </submittedName>
</protein>
<evidence type="ECO:0000256" key="2">
    <source>
        <dbReference type="ARBA" id="ARBA00010072"/>
    </source>
</evidence>
<feature type="transmembrane region" description="Helical" evidence="9">
    <location>
        <begin position="189"/>
        <end position="210"/>
    </location>
</feature>
<keyword evidence="4" id="KW-1003">Cell membrane</keyword>
<reference evidence="11" key="1">
    <citation type="submission" date="2021-03" db="EMBL/GenBank/DDBJ databases">
        <title>Roseibium sp. CAU 1637 isolated from Incheon.</title>
        <authorList>
            <person name="Kim W."/>
        </authorList>
    </citation>
    <scope>NUCLEOTIDE SEQUENCE</scope>
    <source>
        <strain evidence="11">CAU 1637</strain>
    </source>
</reference>
<dbReference type="PANTHER" id="PTHR30614:SF10">
    <property type="entry name" value="ARGININE ABC TRANSPORTER PERMEASE PROTEIN ARTM"/>
    <property type="match status" value="1"/>
</dbReference>
<keyword evidence="12" id="KW-1185">Reference proteome</keyword>
<dbReference type="InterPro" id="IPR010065">
    <property type="entry name" value="AA_ABC_transptr_permease_3TM"/>
</dbReference>
<evidence type="ECO:0000256" key="3">
    <source>
        <dbReference type="ARBA" id="ARBA00022448"/>
    </source>
</evidence>
<organism evidence="11 12">
    <name type="scientific">Roseibium limicola</name>
    <dbReference type="NCBI Taxonomy" id="2816037"/>
    <lineage>
        <taxon>Bacteria</taxon>
        <taxon>Pseudomonadati</taxon>
        <taxon>Pseudomonadota</taxon>
        <taxon>Alphaproteobacteria</taxon>
        <taxon>Hyphomicrobiales</taxon>
        <taxon>Stappiaceae</taxon>
        <taxon>Roseibium</taxon>
    </lineage>
</organism>